<dbReference type="EMBL" id="BK015049">
    <property type="protein sequence ID" value="DAD88903.1"/>
    <property type="molecule type" value="Genomic_DNA"/>
</dbReference>
<sequence>MKYITYEEPLKGKTFTEKQMHEVYRDMTDKKEYPNFDCWKTDMLKSGVFEEA</sequence>
<proteinExistence type="predicted"/>
<organism evidence="1">
    <name type="scientific">Siphoviridae sp. ctRuT6</name>
    <dbReference type="NCBI Taxonomy" id="2826339"/>
    <lineage>
        <taxon>Viruses</taxon>
        <taxon>Duplodnaviria</taxon>
        <taxon>Heunggongvirae</taxon>
        <taxon>Uroviricota</taxon>
        <taxon>Caudoviricetes</taxon>
    </lineage>
</organism>
<name>A0A8S5N3I4_9CAUD</name>
<evidence type="ECO:0000313" key="1">
    <source>
        <dbReference type="EMBL" id="DAD88903.1"/>
    </source>
</evidence>
<protein>
    <submittedName>
        <fullName evidence="1">Uncharacterized protein</fullName>
    </submittedName>
</protein>
<accession>A0A8S5N3I4</accession>
<reference evidence="1" key="1">
    <citation type="journal article" date="2021" name="Proc. Natl. Acad. Sci. U.S.A.">
        <title>A Catalog of Tens of Thousands of Viruses from Human Metagenomes Reveals Hidden Associations with Chronic Diseases.</title>
        <authorList>
            <person name="Tisza M.J."/>
            <person name="Buck C.B."/>
        </authorList>
    </citation>
    <scope>NUCLEOTIDE SEQUENCE</scope>
    <source>
        <strain evidence="1">CtRuT6</strain>
    </source>
</reference>